<feature type="compositionally biased region" description="Polar residues" evidence="1">
    <location>
        <begin position="1"/>
        <end position="21"/>
    </location>
</feature>
<organism evidence="2 3">
    <name type="scientific">Stylosanthes scabra</name>
    <dbReference type="NCBI Taxonomy" id="79078"/>
    <lineage>
        <taxon>Eukaryota</taxon>
        <taxon>Viridiplantae</taxon>
        <taxon>Streptophyta</taxon>
        <taxon>Embryophyta</taxon>
        <taxon>Tracheophyta</taxon>
        <taxon>Spermatophyta</taxon>
        <taxon>Magnoliopsida</taxon>
        <taxon>eudicotyledons</taxon>
        <taxon>Gunneridae</taxon>
        <taxon>Pentapetalae</taxon>
        <taxon>rosids</taxon>
        <taxon>fabids</taxon>
        <taxon>Fabales</taxon>
        <taxon>Fabaceae</taxon>
        <taxon>Papilionoideae</taxon>
        <taxon>50 kb inversion clade</taxon>
        <taxon>dalbergioids sensu lato</taxon>
        <taxon>Dalbergieae</taxon>
        <taxon>Pterocarpus clade</taxon>
        <taxon>Stylosanthes</taxon>
    </lineage>
</organism>
<name>A0ABU6XVZ1_9FABA</name>
<accession>A0ABU6XVZ1</accession>
<proteinExistence type="predicted"/>
<dbReference type="Gene3D" id="2.40.50.140">
    <property type="entry name" value="Nucleic acid-binding proteins"/>
    <property type="match status" value="1"/>
</dbReference>
<evidence type="ECO:0000256" key="1">
    <source>
        <dbReference type="SAM" id="MobiDB-lite"/>
    </source>
</evidence>
<dbReference type="InterPro" id="IPR012340">
    <property type="entry name" value="NA-bd_OB-fold"/>
</dbReference>
<evidence type="ECO:0000313" key="2">
    <source>
        <dbReference type="EMBL" id="MED6201904.1"/>
    </source>
</evidence>
<feature type="region of interest" description="Disordered" evidence="1">
    <location>
        <begin position="1"/>
        <end position="24"/>
    </location>
</feature>
<evidence type="ECO:0000313" key="3">
    <source>
        <dbReference type="Proteomes" id="UP001341840"/>
    </source>
</evidence>
<dbReference type="EMBL" id="JASCZI010214155">
    <property type="protein sequence ID" value="MED6201904.1"/>
    <property type="molecule type" value="Genomic_DNA"/>
</dbReference>
<comment type="caution">
    <text evidence="2">The sequence shown here is derived from an EMBL/GenBank/DDBJ whole genome shotgun (WGS) entry which is preliminary data.</text>
</comment>
<reference evidence="2 3" key="1">
    <citation type="journal article" date="2023" name="Plants (Basel)">
        <title>Bridging the Gap: Combining Genomics and Transcriptomics Approaches to Understand Stylosanthes scabra, an Orphan Legume from the Brazilian Caatinga.</title>
        <authorList>
            <person name="Ferreira-Neto J.R.C."/>
            <person name="da Silva M.D."/>
            <person name="Binneck E."/>
            <person name="de Melo N.F."/>
            <person name="da Silva R.H."/>
            <person name="de Melo A.L.T.M."/>
            <person name="Pandolfi V."/>
            <person name="Bustamante F.O."/>
            <person name="Brasileiro-Vidal A.C."/>
            <person name="Benko-Iseppon A.M."/>
        </authorList>
    </citation>
    <scope>NUCLEOTIDE SEQUENCE [LARGE SCALE GENOMIC DNA]</scope>
    <source>
        <tissue evidence="2">Leaves</tissue>
    </source>
</reference>
<keyword evidence="3" id="KW-1185">Reference proteome</keyword>
<sequence length="289" mass="32179">MVDTETTGSVRITQMPSQSSGPGIEHLRRGQVEIKTIEDAWNSTQEGKIWIAGEIVSINSGKNGWCYKGCDVCPKRVDPKEGVYMSAKSSLVVLFNVVLSKSIRYKVEVIAFDGTTTITLLLWDNEIAGLLGVALDDDGYPFILDELLEKKLLFRVNVKSEDISGKDMVFTVWDICFDEDIVERYYPKEDEADNKTETGITEAGSSNELVMSLAVVNLQNDSDSQLTMDPLERSVTSMKPKSTAKVMEDGDAIQTRGKKIAEEEGQLSTNKFSRKVSKRTKIQIIDEDD</sequence>
<protein>
    <submittedName>
        <fullName evidence="2">Uncharacterized protein</fullName>
    </submittedName>
</protein>
<gene>
    <name evidence="2" type="ORF">PIB30_099746</name>
</gene>
<dbReference type="SUPFAM" id="SSF50249">
    <property type="entry name" value="Nucleic acid-binding proteins"/>
    <property type="match status" value="1"/>
</dbReference>
<dbReference type="Proteomes" id="UP001341840">
    <property type="component" value="Unassembled WGS sequence"/>
</dbReference>